<dbReference type="AlphaFoldDB" id="A0A2A2SIZ8"/>
<evidence type="ECO:0000256" key="5">
    <source>
        <dbReference type="SAM" id="Phobius"/>
    </source>
</evidence>
<keyword evidence="4 5" id="KW-0472">Membrane</keyword>
<reference evidence="8" key="1">
    <citation type="submission" date="2017-09" db="EMBL/GenBank/DDBJ databases">
        <authorList>
            <person name="Feng G."/>
            <person name="Zhu H."/>
        </authorList>
    </citation>
    <scope>NUCLEOTIDE SEQUENCE [LARGE SCALE GENOMIC DNA]</scope>
    <source>
        <strain evidence="8">1PNM-20</strain>
    </source>
</reference>
<dbReference type="GO" id="GO:0016020">
    <property type="term" value="C:membrane"/>
    <property type="evidence" value="ECO:0007669"/>
    <property type="project" value="UniProtKB-SubCell"/>
</dbReference>
<evidence type="ECO:0000259" key="6">
    <source>
        <dbReference type="Pfam" id="PF04932"/>
    </source>
</evidence>
<dbReference type="Pfam" id="PF04932">
    <property type="entry name" value="Wzy_C"/>
    <property type="match status" value="1"/>
</dbReference>
<dbReference type="PANTHER" id="PTHR37422">
    <property type="entry name" value="TEICHURONIC ACID BIOSYNTHESIS PROTEIN TUAE"/>
    <property type="match status" value="1"/>
</dbReference>
<evidence type="ECO:0000313" key="8">
    <source>
        <dbReference type="Proteomes" id="UP000218151"/>
    </source>
</evidence>
<feature type="transmembrane region" description="Helical" evidence="5">
    <location>
        <begin position="277"/>
        <end position="298"/>
    </location>
</feature>
<name>A0A2A2SIZ8_9SPHN</name>
<feature type="transmembrane region" description="Helical" evidence="5">
    <location>
        <begin position="150"/>
        <end position="173"/>
    </location>
</feature>
<keyword evidence="3 5" id="KW-1133">Transmembrane helix</keyword>
<feature type="transmembrane region" description="Helical" evidence="5">
    <location>
        <begin position="223"/>
        <end position="240"/>
    </location>
</feature>
<protein>
    <recommendedName>
        <fullName evidence="6">O-antigen ligase-related domain-containing protein</fullName>
    </recommendedName>
</protein>
<evidence type="ECO:0000313" key="7">
    <source>
        <dbReference type="EMBL" id="PAX09216.1"/>
    </source>
</evidence>
<feature type="transmembrane region" description="Helical" evidence="5">
    <location>
        <begin position="193"/>
        <end position="211"/>
    </location>
</feature>
<dbReference type="RefSeq" id="WP_095996322.1">
    <property type="nucleotide sequence ID" value="NZ_NSLI01000001.1"/>
</dbReference>
<comment type="subcellular location">
    <subcellularLocation>
        <location evidence="1">Membrane</location>
        <topology evidence="1">Multi-pass membrane protein</topology>
    </subcellularLocation>
</comment>
<proteinExistence type="predicted"/>
<evidence type="ECO:0000256" key="4">
    <source>
        <dbReference type="ARBA" id="ARBA00023136"/>
    </source>
</evidence>
<dbReference type="InterPro" id="IPR051533">
    <property type="entry name" value="WaaL-like"/>
</dbReference>
<feature type="transmembrane region" description="Helical" evidence="5">
    <location>
        <begin position="401"/>
        <end position="423"/>
    </location>
</feature>
<feature type="transmembrane region" description="Helical" evidence="5">
    <location>
        <begin position="63"/>
        <end position="81"/>
    </location>
</feature>
<feature type="transmembrane region" description="Helical" evidence="5">
    <location>
        <begin position="246"/>
        <end position="265"/>
    </location>
</feature>
<evidence type="ECO:0000256" key="2">
    <source>
        <dbReference type="ARBA" id="ARBA00022692"/>
    </source>
</evidence>
<comment type="caution">
    <text evidence="7">The sequence shown here is derived from an EMBL/GenBank/DDBJ whole genome shotgun (WGS) entry which is preliminary data.</text>
</comment>
<accession>A0A2A2SIZ8</accession>
<gene>
    <name evidence="7" type="ORF">CKY28_00120</name>
</gene>
<feature type="transmembrane region" description="Helical" evidence="5">
    <location>
        <begin position="33"/>
        <end position="51"/>
    </location>
</feature>
<dbReference type="Proteomes" id="UP000218151">
    <property type="component" value="Unassembled WGS sequence"/>
</dbReference>
<keyword evidence="8" id="KW-1185">Reference proteome</keyword>
<dbReference type="EMBL" id="NSLI01000001">
    <property type="protein sequence ID" value="PAX09216.1"/>
    <property type="molecule type" value="Genomic_DNA"/>
</dbReference>
<dbReference type="InterPro" id="IPR007016">
    <property type="entry name" value="O-antigen_ligase-rel_domated"/>
</dbReference>
<keyword evidence="2 5" id="KW-0812">Transmembrane</keyword>
<feature type="transmembrane region" description="Helical" evidence="5">
    <location>
        <begin position="365"/>
        <end position="389"/>
    </location>
</feature>
<feature type="domain" description="O-antigen ligase-related" evidence="6">
    <location>
        <begin position="231"/>
        <end position="380"/>
    </location>
</feature>
<feature type="transmembrane region" description="Helical" evidence="5">
    <location>
        <begin position="118"/>
        <end position="138"/>
    </location>
</feature>
<organism evidence="7 8">
    <name type="scientific">Sphingomonas lenta</name>
    <dbReference type="NCBI Taxonomy" id="1141887"/>
    <lineage>
        <taxon>Bacteria</taxon>
        <taxon>Pseudomonadati</taxon>
        <taxon>Pseudomonadota</taxon>
        <taxon>Alphaproteobacteria</taxon>
        <taxon>Sphingomonadales</taxon>
        <taxon>Sphingomonadaceae</taxon>
        <taxon>Sphingomonas</taxon>
    </lineage>
</organism>
<dbReference type="PANTHER" id="PTHR37422:SF23">
    <property type="entry name" value="TEICHURONIC ACID BIOSYNTHESIS PROTEIN TUAE"/>
    <property type="match status" value="1"/>
</dbReference>
<sequence length="463" mass="48687">MEASRPSLALLAFYAFLAIVALTGGSSRADSLAQVFVRSASILFVAALVLIRPRFSARGLTPVFAILGVMALLAAVQLVPLPPNIWTALPGRDLYRELAAGLGAAQPWRPLHLSPDRGWNALLALLPPAAAAIGLGCLSREERARLVTPVLLVVGASAVLGVAQLSGAAPGLFQPYATNAPTAAAGFFANRNHGALLLVLGLPLIALWALGQGGRSRPGRQRAWLGLGLGVLLVLAIPATGSRSGFVLGGLALVMALAVVARRAAGGLARLPRRTRTLTLAGAAAGTAALLVVALTFGQAASVQRFFLLNASDDLRSRVLPTLWAMTERFFPAGIGFGAFDPVYRRFQPFELLSFTYLNQAHNDVLQLVIEVGAAGAALLAAVLVWWAWRTAALWRAPASAPFVLMGRVASGLLLLIFLASLADYPLRTPLMMVLATVVASWLQLYSSRLRADGGRGRSTLPK</sequence>
<evidence type="ECO:0000256" key="3">
    <source>
        <dbReference type="ARBA" id="ARBA00022989"/>
    </source>
</evidence>
<feature type="transmembrane region" description="Helical" evidence="5">
    <location>
        <begin position="429"/>
        <end position="446"/>
    </location>
</feature>
<evidence type="ECO:0000256" key="1">
    <source>
        <dbReference type="ARBA" id="ARBA00004141"/>
    </source>
</evidence>